<dbReference type="AlphaFoldDB" id="A0A4V6XVW3"/>
<accession>A0A4V6XVW3</accession>
<evidence type="ECO:0000256" key="1">
    <source>
        <dbReference type="SAM" id="SignalP"/>
    </source>
</evidence>
<dbReference type="OrthoDB" id="10460105at2759"/>
<organism evidence="2 3">
    <name type="scientific">Steinernema carpocapsae</name>
    <name type="common">Entomopathogenic nematode</name>
    <dbReference type="NCBI Taxonomy" id="34508"/>
    <lineage>
        <taxon>Eukaryota</taxon>
        <taxon>Metazoa</taxon>
        <taxon>Ecdysozoa</taxon>
        <taxon>Nematoda</taxon>
        <taxon>Chromadorea</taxon>
        <taxon>Rhabditida</taxon>
        <taxon>Tylenchina</taxon>
        <taxon>Panagrolaimomorpha</taxon>
        <taxon>Strongyloidoidea</taxon>
        <taxon>Steinernematidae</taxon>
        <taxon>Steinernema</taxon>
    </lineage>
</organism>
<name>A0A4V6XVW3_STECR</name>
<evidence type="ECO:0000313" key="2">
    <source>
        <dbReference type="EMBL" id="TKR69265.1"/>
    </source>
</evidence>
<dbReference type="Proteomes" id="UP000298663">
    <property type="component" value="Unassembled WGS sequence"/>
</dbReference>
<protein>
    <submittedName>
        <fullName evidence="2">Uncharacterized protein</fullName>
    </submittedName>
</protein>
<evidence type="ECO:0000313" key="3">
    <source>
        <dbReference type="Proteomes" id="UP000298663"/>
    </source>
</evidence>
<keyword evidence="3" id="KW-1185">Reference proteome</keyword>
<reference evidence="2 3" key="1">
    <citation type="journal article" date="2015" name="Genome Biol.">
        <title>Comparative genomics of Steinernema reveals deeply conserved gene regulatory networks.</title>
        <authorList>
            <person name="Dillman A.R."/>
            <person name="Macchietto M."/>
            <person name="Porter C.F."/>
            <person name="Rogers A."/>
            <person name="Williams B."/>
            <person name="Antoshechkin I."/>
            <person name="Lee M.M."/>
            <person name="Goodwin Z."/>
            <person name="Lu X."/>
            <person name="Lewis E.E."/>
            <person name="Goodrich-Blair H."/>
            <person name="Stock S.P."/>
            <person name="Adams B.J."/>
            <person name="Sternberg P.W."/>
            <person name="Mortazavi A."/>
        </authorList>
    </citation>
    <scope>NUCLEOTIDE SEQUENCE [LARGE SCALE GENOMIC DNA]</scope>
    <source>
        <strain evidence="2 3">ALL</strain>
    </source>
</reference>
<proteinExistence type="predicted"/>
<feature type="chain" id="PRO_5020270969" evidence="1">
    <location>
        <begin position="20"/>
        <end position="98"/>
    </location>
</feature>
<dbReference type="EMBL" id="AZBU02000007">
    <property type="protein sequence ID" value="TKR69265.1"/>
    <property type="molecule type" value="Genomic_DNA"/>
</dbReference>
<gene>
    <name evidence="2" type="ORF">L596_021446</name>
</gene>
<comment type="caution">
    <text evidence="2">The sequence shown here is derived from an EMBL/GenBank/DDBJ whole genome shotgun (WGS) entry which is preliminary data.</text>
</comment>
<reference evidence="2 3" key="2">
    <citation type="journal article" date="2019" name="G3 (Bethesda)">
        <title>Hybrid Assembly of the Genome of the Entomopathogenic Nematode Steinernema carpocapsae Identifies the X-Chromosome.</title>
        <authorList>
            <person name="Serra L."/>
            <person name="Macchietto M."/>
            <person name="Macias-Munoz A."/>
            <person name="McGill C.J."/>
            <person name="Rodriguez I.M."/>
            <person name="Rodriguez B."/>
            <person name="Murad R."/>
            <person name="Mortazavi A."/>
        </authorList>
    </citation>
    <scope>NUCLEOTIDE SEQUENCE [LARGE SCALE GENOMIC DNA]</scope>
    <source>
        <strain evidence="2 3">ALL</strain>
    </source>
</reference>
<keyword evidence="1" id="KW-0732">Signal</keyword>
<feature type="signal peptide" evidence="1">
    <location>
        <begin position="1"/>
        <end position="19"/>
    </location>
</feature>
<sequence>MLSIRFLLLIVCLVYLASCMSIRQLYDRAVKREQAVIADSSFGLMQHDDAGTIRHHEPSPPNQIDALKVRGDNTVLPVFGVGRMLRKFAPDYSTEWDE</sequence>